<keyword evidence="3" id="KW-1185">Reference proteome</keyword>
<dbReference type="SMART" id="SM00355">
    <property type="entry name" value="ZnF_C2H2"/>
    <property type="match status" value="4"/>
</dbReference>
<dbReference type="EMBL" id="JAACJP010000067">
    <property type="protein sequence ID" value="KAF5367353.1"/>
    <property type="molecule type" value="Genomic_DNA"/>
</dbReference>
<evidence type="ECO:0000259" key="1">
    <source>
        <dbReference type="PROSITE" id="PS00028"/>
    </source>
</evidence>
<accession>A0A8H5GLP0</accession>
<dbReference type="Pfam" id="PF00096">
    <property type="entry name" value="zf-C2H2"/>
    <property type="match status" value="1"/>
</dbReference>
<sequence>MSTSREGPVGWLDNFKLCLGVLSVIETLRIARLYINTSEALVQSTPFVFPAIAGLSVDKHETSKCERTFNAQFALEDHYRGSTAHPNCAKCGRGFEGLRDRDEHHQNEHPQVACAPCNGILIYEDSTDQHYKTSPNHPNCNICDQGFKDSSALNNHFLDREAHPECKSCGLVFKNGEEHSAHLEEDLRHLLDTSQISAPNFPHQENSGVFCRGFCGF</sequence>
<comment type="caution">
    <text evidence="2">The sequence shown here is derived from an EMBL/GenBank/DDBJ whole genome shotgun (WGS) entry which is preliminary data.</text>
</comment>
<dbReference type="AlphaFoldDB" id="A0A8H5GLP0"/>
<feature type="domain" description="C2H2-type" evidence="1">
    <location>
        <begin position="88"/>
        <end position="109"/>
    </location>
</feature>
<proteinExistence type="predicted"/>
<dbReference type="Gene3D" id="3.30.160.60">
    <property type="entry name" value="Classic Zinc Finger"/>
    <property type="match status" value="1"/>
</dbReference>
<dbReference type="Proteomes" id="UP000565441">
    <property type="component" value="Unassembled WGS sequence"/>
</dbReference>
<gene>
    <name evidence="2" type="ORF">D9615_010291</name>
</gene>
<organism evidence="2 3">
    <name type="scientific">Tricholomella constricta</name>
    <dbReference type="NCBI Taxonomy" id="117010"/>
    <lineage>
        <taxon>Eukaryota</taxon>
        <taxon>Fungi</taxon>
        <taxon>Dikarya</taxon>
        <taxon>Basidiomycota</taxon>
        <taxon>Agaricomycotina</taxon>
        <taxon>Agaricomycetes</taxon>
        <taxon>Agaricomycetidae</taxon>
        <taxon>Agaricales</taxon>
        <taxon>Tricholomatineae</taxon>
        <taxon>Lyophyllaceae</taxon>
        <taxon>Tricholomella</taxon>
    </lineage>
</organism>
<protein>
    <recommendedName>
        <fullName evidence="1">C2H2-type domain-containing protein</fullName>
    </recommendedName>
</protein>
<dbReference type="InterPro" id="IPR013087">
    <property type="entry name" value="Znf_C2H2_type"/>
</dbReference>
<evidence type="ECO:0000313" key="3">
    <source>
        <dbReference type="Proteomes" id="UP000565441"/>
    </source>
</evidence>
<dbReference type="PROSITE" id="PS00028">
    <property type="entry name" value="ZINC_FINGER_C2H2_1"/>
    <property type="match status" value="1"/>
</dbReference>
<dbReference type="OrthoDB" id="6105938at2759"/>
<reference evidence="2 3" key="1">
    <citation type="journal article" date="2020" name="ISME J.">
        <title>Uncovering the hidden diversity of litter-decomposition mechanisms in mushroom-forming fungi.</title>
        <authorList>
            <person name="Floudas D."/>
            <person name="Bentzer J."/>
            <person name="Ahren D."/>
            <person name="Johansson T."/>
            <person name="Persson P."/>
            <person name="Tunlid A."/>
        </authorList>
    </citation>
    <scope>NUCLEOTIDE SEQUENCE [LARGE SCALE GENOMIC DNA]</scope>
    <source>
        <strain evidence="2 3">CBS 661.87</strain>
    </source>
</reference>
<name>A0A8H5GLP0_9AGAR</name>
<evidence type="ECO:0000313" key="2">
    <source>
        <dbReference type="EMBL" id="KAF5367353.1"/>
    </source>
</evidence>